<dbReference type="Proteomes" id="UP000693946">
    <property type="component" value="Linkage Group LG12"/>
</dbReference>
<comment type="caution">
    <text evidence="2">The sequence shown here is derived from an EMBL/GenBank/DDBJ whole genome shotgun (WGS) entry which is preliminary data.</text>
</comment>
<accession>A0AAV6SJT5</accession>
<evidence type="ECO:0000313" key="3">
    <source>
        <dbReference type="Proteomes" id="UP000693946"/>
    </source>
</evidence>
<proteinExistence type="predicted"/>
<sequence length="60" mass="6383">MVSELRRQQRSQRRGIAATPRLQELGGERGGGGGGGGGGPAVIRSEDVSHGPEEECQRRR</sequence>
<protein>
    <submittedName>
        <fullName evidence="2">Uncharacterized protein</fullName>
    </submittedName>
</protein>
<evidence type="ECO:0000313" key="2">
    <source>
        <dbReference type="EMBL" id="KAG7517312.1"/>
    </source>
</evidence>
<evidence type="ECO:0000256" key="1">
    <source>
        <dbReference type="SAM" id="MobiDB-lite"/>
    </source>
</evidence>
<feature type="compositionally biased region" description="Gly residues" evidence="1">
    <location>
        <begin position="28"/>
        <end position="40"/>
    </location>
</feature>
<feature type="region of interest" description="Disordered" evidence="1">
    <location>
        <begin position="1"/>
        <end position="60"/>
    </location>
</feature>
<organism evidence="2 3">
    <name type="scientific">Solea senegalensis</name>
    <name type="common">Senegalese sole</name>
    <dbReference type="NCBI Taxonomy" id="28829"/>
    <lineage>
        <taxon>Eukaryota</taxon>
        <taxon>Metazoa</taxon>
        <taxon>Chordata</taxon>
        <taxon>Craniata</taxon>
        <taxon>Vertebrata</taxon>
        <taxon>Euteleostomi</taxon>
        <taxon>Actinopterygii</taxon>
        <taxon>Neopterygii</taxon>
        <taxon>Teleostei</taxon>
        <taxon>Neoteleostei</taxon>
        <taxon>Acanthomorphata</taxon>
        <taxon>Carangaria</taxon>
        <taxon>Pleuronectiformes</taxon>
        <taxon>Pleuronectoidei</taxon>
        <taxon>Soleidae</taxon>
        <taxon>Solea</taxon>
    </lineage>
</organism>
<gene>
    <name evidence="2" type="ORF">JOB18_004430</name>
</gene>
<feature type="compositionally biased region" description="Basic and acidic residues" evidence="1">
    <location>
        <begin position="44"/>
        <end position="60"/>
    </location>
</feature>
<dbReference type="EMBL" id="JAGKHQ010000004">
    <property type="protein sequence ID" value="KAG7517312.1"/>
    <property type="molecule type" value="Genomic_DNA"/>
</dbReference>
<reference evidence="2 3" key="1">
    <citation type="journal article" date="2021" name="Sci. Rep.">
        <title>Chromosome anchoring in Senegalese sole (Solea senegalensis) reveals sex-associated markers and genome rearrangements in flatfish.</title>
        <authorList>
            <person name="Guerrero-Cozar I."/>
            <person name="Gomez-Garrido J."/>
            <person name="Berbel C."/>
            <person name="Martinez-Blanch J.F."/>
            <person name="Alioto T."/>
            <person name="Claros M.G."/>
            <person name="Gagnaire P.A."/>
            <person name="Manchado M."/>
        </authorList>
    </citation>
    <scope>NUCLEOTIDE SEQUENCE [LARGE SCALE GENOMIC DNA]</scope>
    <source>
        <strain evidence="2">Sse05_10M</strain>
    </source>
</reference>
<name>A0AAV6SJT5_SOLSE</name>
<keyword evidence="3" id="KW-1185">Reference proteome</keyword>
<dbReference type="AlphaFoldDB" id="A0AAV6SJT5"/>